<feature type="region of interest" description="Disordered" evidence="1">
    <location>
        <begin position="45"/>
        <end position="66"/>
    </location>
</feature>
<reference evidence="2 3" key="1">
    <citation type="submission" date="2010-12" db="EMBL/GenBank/DDBJ databases">
        <authorList>
            <person name="Muzny D."/>
            <person name="Qin X."/>
            <person name="Deng J."/>
            <person name="Jiang H."/>
            <person name="Liu Y."/>
            <person name="Qu J."/>
            <person name="Song X.-Z."/>
            <person name="Zhang L."/>
            <person name="Thornton R."/>
            <person name="Coyle M."/>
            <person name="Francisco L."/>
            <person name="Jackson L."/>
            <person name="Javaid M."/>
            <person name="Korchina V."/>
            <person name="Kovar C."/>
            <person name="Mata R."/>
            <person name="Mathew T."/>
            <person name="Ngo R."/>
            <person name="Nguyen L."/>
            <person name="Nguyen N."/>
            <person name="Okwuonu G."/>
            <person name="Ongeri F."/>
            <person name="Pham C."/>
            <person name="Simmons D."/>
            <person name="Wilczek-Boney K."/>
            <person name="Hale W."/>
            <person name="Jakkamsetti A."/>
            <person name="Pham P."/>
            <person name="Ruth R."/>
            <person name="San Lucas F."/>
            <person name="Warren J."/>
            <person name="Zhang J."/>
            <person name="Zhao Z."/>
            <person name="Zhou C."/>
            <person name="Zhu D."/>
            <person name="Lee S."/>
            <person name="Bess C."/>
            <person name="Blankenburg K."/>
            <person name="Forbes L."/>
            <person name="Fu Q."/>
            <person name="Gubbala S."/>
            <person name="Hirani K."/>
            <person name="Jayaseelan J.C."/>
            <person name="Lara F."/>
            <person name="Munidasa M."/>
            <person name="Palculict T."/>
            <person name="Patil S."/>
            <person name="Pu L.-L."/>
            <person name="Saada N."/>
            <person name="Tang L."/>
            <person name="Weissenberger G."/>
            <person name="Zhu Y."/>
            <person name="Hemphill L."/>
            <person name="Shang Y."/>
            <person name="Youmans B."/>
            <person name="Ayvaz T."/>
            <person name="Ross M."/>
            <person name="Santibanez J."/>
            <person name="Aqrawi P."/>
            <person name="Gross S."/>
            <person name="Joshi V."/>
            <person name="Fowler G."/>
            <person name="Nazareth L."/>
            <person name="Reid J."/>
            <person name="Worley K."/>
            <person name="Petrosino J."/>
            <person name="Highlander S."/>
            <person name="Gibbs R."/>
        </authorList>
    </citation>
    <scope>NUCLEOTIDE SEQUENCE [LARGE SCALE GENOMIC DNA]</scope>
    <source>
        <strain evidence="2 3">ATCC 9812</strain>
    </source>
</reference>
<dbReference type="HOGENOM" id="CLU_2848006_0_0_9"/>
<name>E8JM59_STREI</name>
<evidence type="ECO:0000313" key="3">
    <source>
        <dbReference type="Proteomes" id="UP000005699"/>
    </source>
</evidence>
<dbReference type="EMBL" id="AEVB01000004">
    <property type="protein sequence ID" value="EFW89739.1"/>
    <property type="molecule type" value="Genomic_DNA"/>
</dbReference>
<accession>E8JM59</accession>
<gene>
    <name evidence="2" type="ORF">HMPREF0819_0082</name>
</gene>
<comment type="caution">
    <text evidence="2">The sequence shown here is derived from an EMBL/GenBank/DDBJ whole genome shotgun (WGS) entry which is preliminary data.</text>
</comment>
<dbReference type="RefSeq" id="WP_004230820.1">
    <property type="nucleotide sequence ID" value="NZ_GL698429.1"/>
</dbReference>
<protein>
    <submittedName>
        <fullName evidence="2">Uncharacterized protein</fullName>
    </submittedName>
</protein>
<dbReference type="AlphaFoldDB" id="E8JM59"/>
<evidence type="ECO:0000313" key="2">
    <source>
        <dbReference type="EMBL" id="EFW89739.1"/>
    </source>
</evidence>
<proteinExistence type="predicted"/>
<dbReference type="Proteomes" id="UP000005699">
    <property type="component" value="Unassembled WGS sequence"/>
</dbReference>
<sequence>MDKSLLLVVIFLGAFSLFKAAMLIMVGMAMKPKVDEDGNIVKPVEEEGEEKQLSINEDDRDFWGNW</sequence>
<organism evidence="2 3">
    <name type="scientific">Streptococcus equinus ATCC 9812</name>
    <dbReference type="NCBI Taxonomy" id="525379"/>
    <lineage>
        <taxon>Bacteria</taxon>
        <taxon>Bacillati</taxon>
        <taxon>Bacillota</taxon>
        <taxon>Bacilli</taxon>
        <taxon>Lactobacillales</taxon>
        <taxon>Streptococcaceae</taxon>
        <taxon>Streptococcus</taxon>
    </lineage>
</organism>
<evidence type="ECO:0000256" key="1">
    <source>
        <dbReference type="SAM" id="MobiDB-lite"/>
    </source>
</evidence>